<dbReference type="NCBIfam" id="TIGR03513">
    <property type="entry name" value="GldL_gliding"/>
    <property type="match status" value="1"/>
</dbReference>
<dbReference type="Proteomes" id="UP000215002">
    <property type="component" value="Chromosome"/>
</dbReference>
<dbReference type="RefSeq" id="WP_094569392.1">
    <property type="nucleotide sequence ID" value="NZ_CP022743.1"/>
</dbReference>
<accession>A0A223NSG8</accession>
<evidence type="ECO:0000256" key="1">
    <source>
        <dbReference type="SAM" id="Phobius"/>
    </source>
</evidence>
<evidence type="ECO:0000313" key="3">
    <source>
        <dbReference type="EMBL" id="ASU32849.1"/>
    </source>
</evidence>
<gene>
    <name evidence="3" type="ORF">MuYL_0949</name>
</gene>
<dbReference type="InterPro" id="IPR019852">
    <property type="entry name" value="Motility-assoc_prot_GldL"/>
</dbReference>
<protein>
    <submittedName>
        <fullName evidence="3">Gliding motility protein GldL</fullName>
    </submittedName>
</protein>
<dbReference type="KEGG" id="muc:MuYL_0949"/>
<keyword evidence="1" id="KW-1133">Transmembrane helix</keyword>
<organism evidence="3 4">
    <name type="scientific">Mucilaginibacter xinganensis</name>
    <dbReference type="NCBI Taxonomy" id="1234841"/>
    <lineage>
        <taxon>Bacteria</taxon>
        <taxon>Pseudomonadati</taxon>
        <taxon>Bacteroidota</taxon>
        <taxon>Sphingobacteriia</taxon>
        <taxon>Sphingobacteriales</taxon>
        <taxon>Sphingobacteriaceae</taxon>
        <taxon>Mucilaginibacter</taxon>
    </lineage>
</organism>
<name>A0A223NSG8_9SPHI</name>
<dbReference type="InterPro" id="IPR055087">
    <property type="entry name" value="GldL-like_N"/>
</dbReference>
<dbReference type="Pfam" id="PF22827">
    <property type="entry name" value="GldL_N"/>
    <property type="match status" value="1"/>
</dbReference>
<keyword evidence="1" id="KW-0472">Membrane</keyword>
<keyword evidence="4" id="KW-1185">Reference proteome</keyword>
<sequence length="269" mass="29545">MAGKKQPYGINNIVSWGATVVIVGLMFKILHWPGATWFIAGGLSAEAILFFLLGFQREEKEIDWRRAYPELDEDYDGELPKAAVKKAIPQGDSFSNTAALDAMLSEAKIGPELINSLASGLRTFGDKVNSISRVTDAGDATIAFTNKIKQATSSYDNLSASFEKASANLAEMANSNVDSKSYHEQINKMAKNLTALNAVYELELQDSSNHLKSMNKFYQEMSSTIQDFNASASDSKQFKDEVNKLAKNLSTLNSIYGNMLSAMNQPRVN</sequence>
<evidence type="ECO:0000313" key="4">
    <source>
        <dbReference type="Proteomes" id="UP000215002"/>
    </source>
</evidence>
<dbReference type="OrthoDB" id="1466660at2"/>
<feature type="domain" description="Gliding motility protein GldL-like N-terminal" evidence="2">
    <location>
        <begin position="13"/>
        <end position="74"/>
    </location>
</feature>
<keyword evidence="1" id="KW-0812">Transmembrane</keyword>
<dbReference type="AlphaFoldDB" id="A0A223NSG8"/>
<feature type="transmembrane region" description="Helical" evidence="1">
    <location>
        <begin position="12"/>
        <end position="30"/>
    </location>
</feature>
<evidence type="ECO:0000259" key="2">
    <source>
        <dbReference type="Pfam" id="PF22827"/>
    </source>
</evidence>
<reference evidence="3 4" key="1">
    <citation type="submission" date="2017-08" db="EMBL/GenBank/DDBJ databases">
        <title>Complete genome sequence of Mucilaginibacter sp. strain BJC16-A31.</title>
        <authorList>
            <consortium name="Henan University of Science and Technology"/>
            <person name="You X."/>
        </authorList>
    </citation>
    <scope>NUCLEOTIDE SEQUENCE [LARGE SCALE GENOMIC DNA]</scope>
    <source>
        <strain evidence="3 4">BJC16-A31</strain>
    </source>
</reference>
<dbReference type="EMBL" id="CP022743">
    <property type="protein sequence ID" value="ASU32849.1"/>
    <property type="molecule type" value="Genomic_DNA"/>
</dbReference>
<feature type="transmembrane region" description="Helical" evidence="1">
    <location>
        <begin position="36"/>
        <end position="55"/>
    </location>
</feature>
<proteinExistence type="predicted"/>